<dbReference type="Proteomes" id="UP000193240">
    <property type="component" value="Unassembled WGS sequence"/>
</dbReference>
<reference evidence="1 2" key="1">
    <citation type="journal article" date="2017" name="Genome Announc.">
        <title>Genome sequence of the saprophytic ascomycete Epicoccum nigrum ICMP 19927 strain isolated from New Zealand.</title>
        <authorList>
            <person name="Fokin M."/>
            <person name="Fleetwood D."/>
            <person name="Weir B.S."/>
            <person name="Villas-Boas S.G."/>
        </authorList>
    </citation>
    <scope>NUCLEOTIDE SEQUENCE [LARGE SCALE GENOMIC DNA]</scope>
    <source>
        <strain evidence="1 2">ICMP 19927</strain>
    </source>
</reference>
<dbReference type="OMA" id="CEIGATM"/>
<dbReference type="AlphaFoldDB" id="A0A1Y2MAW7"/>
<protein>
    <submittedName>
        <fullName evidence="1">Uncharacterized protein</fullName>
    </submittedName>
</protein>
<dbReference type="STRING" id="105696.A0A1Y2MAW7"/>
<sequence>MSLYNDHRQTTSGHGTGSLYYPDEIKNDLDAVDLPQSIKNEVLTCAYQYTRCVIPNYCNRRRYFAFIRAVLIATIAEFRGELVDITTGDHVLGHSIEKLMRDIFENTGVQNAMSREFRTFLLFTADKTSDRRDGELYGRYRTALAFSPEQWFRMRDADALVRFSIAAALACNDRNVACWTGKFEVLAEIAITLYDAVAFRKHKTEGEICSTFAYVPCQDRTEAFRRARDVLWSLDANSDLEDTRIVINFIRALGGPIHMTMHRYRFVEEDLTIGRPENDEVKALAHQNAKLWFRDDRSGSLLANDRRYKYVLSQHKQLLFSGLGKILVDSRNTACLQCRQTRTVNDGGSHLCEGCERVWRLYLKKLPARLLSTFPVHMAGHNIRNRADTHERSNEDLQISVL</sequence>
<keyword evidence="2" id="KW-1185">Reference proteome</keyword>
<evidence type="ECO:0000313" key="1">
    <source>
        <dbReference type="EMBL" id="OSS53141.1"/>
    </source>
</evidence>
<gene>
    <name evidence="1" type="ORF">B5807_02770</name>
</gene>
<dbReference type="EMBL" id="KZ107839">
    <property type="protein sequence ID" value="OSS53141.1"/>
    <property type="molecule type" value="Genomic_DNA"/>
</dbReference>
<accession>A0A1Y2MAW7</accession>
<evidence type="ECO:0000313" key="2">
    <source>
        <dbReference type="Proteomes" id="UP000193240"/>
    </source>
</evidence>
<organism evidence="1 2">
    <name type="scientific">Epicoccum nigrum</name>
    <name type="common">Soil fungus</name>
    <name type="synonym">Epicoccum purpurascens</name>
    <dbReference type="NCBI Taxonomy" id="105696"/>
    <lineage>
        <taxon>Eukaryota</taxon>
        <taxon>Fungi</taxon>
        <taxon>Dikarya</taxon>
        <taxon>Ascomycota</taxon>
        <taxon>Pezizomycotina</taxon>
        <taxon>Dothideomycetes</taxon>
        <taxon>Pleosporomycetidae</taxon>
        <taxon>Pleosporales</taxon>
        <taxon>Pleosporineae</taxon>
        <taxon>Didymellaceae</taxon>
        <taxon>Epicoccum</taxon>
    </lineage>
</organism>
<dbReference type="InParanoid" id="A0A1Y2MAW7"/>
<proteinExistence type="predicted"/>
<name>A0A1Y2MAW7_EPING</name>